<reference evidence="1 2" key="1">
    <citation type="journal article" date="2015" name="Parasitol. Res.">
        <title>Viruses in close associations with free-living amoebae.</title>
        <authorList>
            <person name="Scheid P."/>
        </authorList>
    </citation>
    <scope>NUCLEOTIDE SEQUENCE [LARGE SCALE GENOMIC DNA]</scope>
    <source>
        <strain evidence="1">KlaHel</strain>
    </source>
</reference>
<evidence type="ECO:0000313" key="2">
    <source>
        <dbReference type="Proteomes" id="UP000202511"/>
    </source>
</evidence>
<dbReference type="GeneID" id="23462588"/>
<dbReference type="RefSeq" id="YP_009119906.1">
    <property type="nucleotide sequence ID" value="NC_026440.1"/>
</dbReference>
<name>A0A0B5J9Y7_9VIRU</name>
<dbReference type="PANTHER" id="PTHR46586:SF3">
    <property type="entry name" value="ANKYRIN REPEAT-CONTAINING PROTEIN"/>
    <property type="match status" value="1"/>
</dbReference>
<dbReference type="EMBL" id="KP136319">
    <property type="protein sequence ID" value="AJF97671.1"/>
    <property type="molecule type" value="Genomic_DNA"/>
</dbReference>
<protein>
    <submittedName>
        <fullName evidence="1">Ankyrin repeat protein</fullName>
    </submittedName>
</protein>
<sequence>MRDIGGAVDEKKRTSRCLVGERATHDGTPHTHTHAPPHKTEAMATTIDDLDVNVLSVVVAQSTPGMVGILSLVCRVFHEAVILHFQIGRRKRPSALNCMLDLVRSKLGPAVKWAYTMGCPMPYNASALFAATGQLDLLCWWHRQMGDRRRRGYVSATCTSVWWAAVTHGHLDVVVWLRSMPQCFAPNPIAVAAARGHLNILRWERSQGRRMTADAFHEAVINGHVHVVEWLVEIGCPYRGHPCVTAARYGRDAVIAALCARESILGATVCQGAAKGGQLGTLRRLREIGCPWDARTCQAAAKHGHLDVLVWAYANGCPLDRDACYAQAIGAGHRAVADWIGSLGRA</sequence>
<dbReference type="KEGG" id="vg:23462588"/>
<dbReference type="PANTHER" id="PTHR46586">
    <property type="entry name" value="ANKYRIN REPEAT-CONTAINING PROTEIN"/>
    <property type="match status" value="1"/>
</dbReference>
<dbReference type="Gene3D" id="1.25.40.20">
    <property type="entry name" value="Ankyrin repeat-containing domain"/>
    <property type="match status" value="1"/>
</dbReference>
<organism evidence="1 2">
    <name type="scientific">Pandoravirus inopinatum</name>
    <dbReference type="NCBI Taxonomy" id="1605721"/>
    <lineage>
        <taxon>Viruses</taxon>
        <taxon>Pandoravirus</taxon>
    </lineage>
</organism>
<dbReference type="InterPro" id="IPR036770">
    <property type="entry name" value="Ankyrin_rpt-contain_sf"/>
</dbReference>
<accession>A0A0B5J9Y7</accession>
<dbReference type="InterPro" id="IPR052050">
    <property type="entry name" value="SecEffector_AnkRepeat"/>
</dbReference>
<dbReference type="Proteomes" id="UP000202511">
    <property type="component" value="Segment"/>
</dbReference>
<evidence type="ECO:0000313" key="1">
    <source>
        <dbReference type="EMBL" id="AJF97671.1"/>
    </source>
</evidence>
<dbReference type="OrthoDB" id="9388at10239"/>
<dbReference type="SUPFAM" id="SSF48403">
    <property type="entry name" value="Ankyrin repeat"/>
    <property type="match status" value="1"/>
</dbReference>
<proteinExistence type="predicted"/>